<evidence type="ECO:0000256" key="1">
    <source>
        <dbReference type="ARBA" id="ARBA00004155"/>
    </source>
</evidence>
<proteinExistence type="inferred from homology"/>
<feature type="compositionally biased region" description="Gly residues" evidence="12">
    <location>
        <begin position="601"/>
        <end position="617"/>
    </location>
</feature>
<evidence type="ECO:0000256" key="5">
    <source>
        <dbReference type="ARBA" id="ARBA00022628"/>
    </source>
</evidence>
<keyword evidence="8 13" id="KW-0472">Membrane</keyword>
<keyword evidence="10" id="KW-0170">Cobalt</keyword>
<dbReference type="InterPro" id="IPR050854">
    <property type="entry name" value="LMBD1_LysCbl_Transport"/>
</dbReference>
<dbReference type="EMBL" id="NAJN01002281">
    <property type="protein sequence ID" value="TKA54884.1"/>
    <property type="molecule type" value="Genomic_DNA"/>
</dbReference>
<dbReference type="PANTHER" id="PTHR16130:SF2">
    <property type="entry name" value="LYSOSOMAL COBALAMIN TRANSPORT ESCORT PROTEIN LMBD1"/>
    <property type="match status" value="1"/>
</dbReference>
<keyword evidence="4" id="KW-0813">Transport</keyword>
<feature type="transmembrane region" description="Helical" evidence="13">
    <location>
        <begin position="190"/>
        <end position="217"/>
    </location>
</feature>
<dbReference type="GO" id="GO:0072665">
    <property type="term" value="P:protein localization to vacuole"/>
    <property type="evidence" value="ECO:0007669"/>
    <property type="project" value="TreeGrafter"/>
</dbReference>
<organism evidence="14 15">
    <name type="scientific">Cryomyces minteri</name>
    <dbReference type="NCBI Taxonomy" id="331657"/>
    <lineage>
        <taxon>Eukaryota</taxon>
        <taxon>Fungi</taxon>
        <taxon>Dikarya</taxon>
        <taxon>Ascomycota</taxon>
        <taxon>Pezizomycotina</taxon>
        <taxon>Dothideomycetes</taxon>
        <taxon>Dothideomycetes incertae sedis</taxon>
        <taxon>Cryomyces</taxon>
    </lineage>
</organism>
<comment type="caution">
    <text evidence="14">The sequence shown here is derived from an EMBL/GenBank/DDBJ whole genome shotgun (WGS) entry which is preliminary data.</text>
</comment>
<feature type="transmembrane region" description="Helical" evidence="13">
    <location>
        <begin position="12"/>
        <end position="31"/>
    </location>
</feature>
<feature type="region of interest" description="Disordered" evidence="12">
    <location>
        <begin position="236"/>
        <end position="262"/>
    </location>
</feature>
<sequence length="617" mass="68467">MALIQTSLIWVAYAVAIALLLPIAAIFVYLYQTPRDRAASVTTVCIFTMSALLATVLLLPVDVALVSSTTSSQWGRKKDWATPDKVDNIVYTLKIVYYTLYSLDAVLCLLVVPFTYFWYEEYDEASTEDRTQTIGSRFWGAFKYTLIFIALCVILFVVGFFVPVARNRENKHLDLDFFKNLLAENHGERALTFALGLLITLGTIIYVLYTAAGLALLPVALIKSAPSISAPTLAANTSSQLEQNRERQRQLEGRNEGRDGGLDARDRRELESLVREERTLIRRERLANENVGENQHWLMRAWMKIEAIFRPLKLLGGFLLIIVAMVIFASMLITGIDKAKNSVCKTGCGYLLGHVNIFQPLNWVFVTSSKIFPIDYVLFLLLVLFLFSSSVVGIATVGIRFLWIKLFGIRKGHTSPQALLMATVMLTLIVLAMNYSIAMMIAPQYATFGPQTYCDRPSRHGGEQPDCSNHKSAIRQCTELADNPIAKEVCTPSIASTFINRITVNFPFFGVVLFWAQFVFLGVYLIVFITTLFRVPQLDTDQLDADLEEEEEEGLLASTGRRFGATWQDITGKPKPRKPGYGATDVGGSTGGANRVSSDGAGVGDGVEGGAGRDSNW</sequence>
<evidence type="ECO:0000256" key="3">
    <source>
        <dbReference type="ARBA" id="ARBA00017088"/>
    </source>
</evidence>
<evidence type="ECO:0000256" key="8">
    <source>
        <dbReference type="ARBA" id="ARBA00023136"/>
    </source>
</evidence>
<feature type="transmembrane region" description="Helical" evidence="13">
    <location>
        <begin position="418"/>
        <end position="442"/>
    </location>
</feature>
<dbReference type="OrthoDB" id="73273at2759"/>
<reference evidence="14 15" key="1">
    <citation type="submission" date="2017-03" db="EMBL/GenBank/DDBJ databases">
        <title>Genomes of endolithic fungi from Antarctica.</title>
        <authorList>
            <person name="Coleine C."/>
            <person name="Masonjones S."/>
            <person name="Stajich J.E."/>
        </authorList>
    </citation>
    <scope>NUCLEOTIDE SEQUENCE [LARGE SCALE GENOMIC DNA]</scope>
    <source>
        <strain evidence="14 15">CCFEE 5187</strain>
    </source>
</reference>
<dbReference type="InterPro" id="IPR006876">
    <property type="entry name" value="LMBR1-like_membr_prot"/>
</dbReference>
<keyword evidence="15" id="KW-1185">Reference proteome</keyword>
<dbReference type="STRING" id="331657.A0A4U0VYP4"/>
<evidence type="ECO:0000256" key="9">
    <source>
        <dbReference type="ARBA" id="ARBA00023228"/>
    </source>
</evidence>
<feature type="transmembrane region" description="Helical" evidence="13">
    <location>
        <begin position="312"/>
        <end position="333"/>
    </location>
</feature>
<dbReference type="GO" id="GO:0005774">
    <property type="term" value="C:vacuolar membrane"/>
    <property type="evidence" value="ECO:0007669"/>
    <property type="project" value="TreeGrafter"/>
</dbReference>
<evidence type="ECO:0000256" key="10">
    <source>
        <dbReference type="ARBA" id="ARBA00023285"/>
    </source>
</evidence>
<evidence type="ECO:0000256" key="13">
    <source>
        <dbReference type="SAM" id="Phobius"/>
    </source>
</evidence>
<protein>
    <recommendedName>
        <fullName evidence="3">Probable lysosomal cobalamin transporter</fullName>
    </recommendedName>
</protein>
<feature type="transmembrane region" description="Helical" evidence="13">
    <location>
        <begin position="140"/>
        <end position="162"/>
    </location>
</feature>
<dbReference type="GO" id="GO:0031419">
    <property type="term" value="F:cobalamin binding"/>
    <property type="evidence" value="ECO:0007669"/>
    <property type="project" value="UniProtKB-KW"/>
</dbReference>
<comment type="function">
    <text evidence="11">Probable lysosomal cobalamin transporter. Required to export cobalamin from lysosomes allowing its conversion to cofactors.</text>
</comment>
<evidence type="ECO:0000256" key="11">
    <source>
        <dbReference type="ARBA" id="ARBA00025515"/>
    </source>
</evidence>
<dbReference type="Proteomes" id="UP000308768">
    <property type="component" value="Unassembled WGS sequence"/>
</dbReference>
<dbReference type="Pfam" id="PF04791">
    <property type="entry name" value="LMBR1"/>
    <property type="match status" value="1"/>
</dbReference>
<keyword evidence="5" id="KW-0846">Cobalamin</keyword>
<feature type="transmembrane region" description="Helical" evidence="13">
    <location>
        <begin position="38"/>
        <end position="59"/>
    </location>
</feature>
<gene>
    <name evidence="14" type="ORF">B0A49_12166</name>
</gene>
<comment type="similarity">
    <text evidence="2">Belongs to the LIMR family. LMBRD1 subfamily.</text>
</comment>
<evidence type="ECO:0000256" key="6">
    <source>
        <dbReference type="ARBA" id="ARBA00022692"/>
    </source>
</evidence>
<comment type="subcellular location">
    <subcellularLocation>
        <location evidence="1">Lysosome membrane</location>
        <topology evidence="1">Multi-pass membrane protein</topology>
    </subcellularLocation>
</comment>
<dbReference type="PANTHER" id="PTHR16130">
    <property type="entry name" value="LYSOSOMAL COBALAMIN TRANSPORTER-RELATED"/>
    <property type="match status" value="1"/>
</dbReference>
<feature type="transmembrane region" description="Helical" evidence="13">
    <location>
        <begin position="508"/>
        <end position="533"/>
    </location>
</feature>
<feature type="transmembrane region" description="Helical" evidence="13">
    <location>
        <begin position="95"/>
        <end position="119"/>
    </location>
</feature>
<evidence type="ECO:0000256" key="7">
    <source>
        <dbReference type="ARBA" id="ARBA00022989"/>
    </source>
</evidence>
<keyword evidence="7 13" id="KW-1133">Transmembrane helix</keyword>
<evidence type="ECO:0000313" key="14">
    <source>
        <dbReference type="EMBL" id="TKA54884.1"/>
    </source>
</evidence>
<evidence type="ECO:0000256" key="12">
    <source>
        <dbReference type="SAM" id="MobiDB-lite"/>
    </source>
</evidence>
<feature type="compositionally biased region" description="Basic and acidic residues" evidence="12">
    <location>
        <begin position="243"/>
        <end position="262"/>
    </location>
</feature>
<evidence type="ECO:0000313" key="15">
    <source>
        <dbReference type="Proteomes" id="UP000308768"/>
    </source>
</evidence>
<keyword evidence="9" id="KW-0458">Lysosome</keyword>
<keyword evidence="6 13" id="KW-0812">Transmembrane</keyword>
<dbReference type="AlphaFoldDB" id="A0A4U0VYP4"/>
<feature type="region of interest" description="Disordered" evidence="12">
    <location>
        <begin position="567"/>
        <end position="617"/>
    </location>
</feature>
<name>A0A4U0VYP4_9PEZI</name>
<feature type="transmembrane region" description="Helical" evidence="13">
    <location>
        <begin position="376"/>
        <end position="397"/>
    </location>
</feature>
<evidence type="ECO:0000256" key="4">
    <source>
        <dbReference type="ARBA" id="ARBA00022448"/>
    </source>
</evidence>
<accession>A0A4U0VYP4</accession>
<evidence type="ECO:0000256" key="2">
    <source>
        <dbReference type="ARBA" id="ARBA00009901"/>
    </source>
</evidence>